<sequence>MAALAEVRVEQVAREDLVMFVNACFSCTGQREFYGDARGQSVSIEFLHQYILGNYRRLYARTLAAGINHFNQAQIILNLLASGSPVEARDKAEEGALIAAALRALPSQRAFRVLESLRNRRINNRRARAVARDYVNGRANLAFDAVKYRAKLRAAVSHGHLKLEGEVAPFLFHGWKKRSFTQPLLETFRRAHYAQEALYELPYTVAEGLAVKHGVPRDVFLRRIEPRLTAAERLRLQESSARERGTPPPVELGRASLTKLALYVLALPHEVRRARQTELQTALEHAATRVLRRAPSRLGRVAAILDNSYSSSGSLEKRRRPLGVALATHYLLSSAAQEYRAWWTGPVEDALLVSARGQTDIATPLLDALAWGADLVVIVSDGYDNDPPKAVAELTRVFRAKLDPERRTALVHVNPVFDSEGYAPRSFGTAVPTVGVRDAEDVPTVLGFARFAEGAASLGELEAYLASRVEAMLARDAQGRQGEDGGSRDAAQADGGEA</sequence>
<organism evidence="2 3">
    <name type="scientific">Pseudomyxococcus hansupus</name>
    <dbReference type="NCBI Taxonomy" id="1297742"/>
    <lineage>
        <taxon>Bacteria</taxon>
        <taxon>Pseudomonadati</taxon>
        <taxon>Myxococcota</taxon>
        <taxon>Myxococcia</taxon>
        <taxon>Myxococcales</taxon>
        <taxon>Cystobacterineae</taxon>
        <taxon>Myxococcaceae</taxon>
        <taxon>Pseudomyxococcus</taxon>
    </lineage>
</organism>
<reference evidence="2 3" key="1">
    <citation type="journal article" date="2016" name="PLoS ONE">
        <title>Complete Genome Sequence and Comparative Genomics of a Novel Myxobacterium Myxococcus hansupus.</title>
        <authorList>
            <person name="Sharma G."/>
            <person name="Narwani T."/>
            <person name="Subramanian S."/>
        </authorList>
    </citation>
    <scope>NUCLEOTIDE SEQUENCE [LARGE SCALE GENOMIC DNA]</scope>
    <source>
        <strain evidence="3">mixupus</strain>
    </source>
</reference>
<evidence type="ECO:0008006" key="4">
    <source>
        <dbReference type="Google" id="ProtNLM"/>
    </source>
</evidence>
<accession>A0A0H4XF10</accession>
<evidence type="ECO:0000313" key="2">
    <source>
        <dbReference type="EMBL" id="AKQ66762.1"/>
    </source>
</evidence>
<feature type="region of interest" description="Disordered" evidence="1">
    <location>
        <begin position="476"/>
        <end position="498"/>
    </location>
</feature>
<dbReference type="eggNOG" id="ENOG502Z93N">
    <property type="taxonomic scope" value="Bacteria"/>
</dbReference>
<dbReference type="OrthoDB" id="444138at2"/>
<dbReference type="RefSeq" id="WP_002637402.1">
    <property type="nucleotide sequence ID" value="NZ_CP012109.1"/>
</dbReference>
<protein>
    <recommendedName>
        <fullName evidence="4">VWA domain-containing protein</fullName>
    </recommendedName>
</protein>
<evidence type="ECO:0000313" key="3">
    <source>
        <dbReference type="Proteomes" id="UP000009026"/>
    </source>
</evidence>
<name>A0A0H4XF10_9BACT</name>
<dbReference type="STRING" id="1297742.A176_003674"/>
<dbReference type="SUPFAM" id="SSF53300">
    <property type="entry name" value="vWA-like"/>
    <property type="match status" value="1"/>
</dbReference>
<keyword evidence="3" id="KW-1185">Reference proteome</keyword>
<proteinExistence type="predicted"/>
<dbReference type="KEGG" id="mym:A176_003674"/>
<evidence type="ECO:0000256" key="1">
    <source>
        <dbReference type="SAM" id="MobiDB-lite"/>
    </source>
</evidence>
<dbReference type="Proteomes" id="UP000009026">
    <property type="component" value="Chromosome"/>
</dbReference>
<dbReference type="PATRIC" id="fig|1297742.4.peg.3708"/>
<feature type="compositionally biased region" description="Basic and acidic residues" evidence="1">
    <location>
        <begin position="477"/>
        <end position="487"/>
    </location>
</feature>
<gene>
    <name evidence="2" type="ORF">A176_003674</name>
</gene>
<dbReference type="InterPro" id="IPR036465">
    <property type="entry name" value="vWFA_dom_sf"/>
</dbReference>
<dbReference type="EMBL" id="CP012109">
    <property type="protein sequence ID" value="AKQ66762.1"/>
    <property type="molecule type" value="Genomic_DNA"/>
</dbReference>
<dbReference type="AlphaFoldDB" id="A0A0H4XF10"/>